<dbReference type="PANTHER" id="PTHR10361">
    <property type="entry name" value="SODIUM-BILE ACID COTRANSPORTER"/>
    <property type="match status" value="1"/>
</dbReference>
<feature type="transmembrane region" description="Helical" evidence="5">
    <location>
        <begin position="120"/>
        <end position="146"/>
    </location>
</feature>
<evidence type="ECO:0000256" key="1">
    <source>
        <dbReference type="ARBA" id="ARBA00004141"/>
    </source>
</evidence>
<gene>
    <name evidence="6" type="ORF">57a5orf07</name>
</gene>
<feature type="transmembrane region" description="Helical" evidence="5">
    <location>
        <begin position="158"/>
        <end position="179"/>
    </location>
</feature>
<feature type="transmembrane region" description="Helical" evidence="5">
    <location>
        <begin position="191"/>
        <end position="207"/>
    </location>
</feature>
<dbReference type="Pfam" id="PF01758">
    <property type="entry name" value="SBF"/>
    <property type="match status" value="1"/>
</dbReference>
<protein>
    <submittedName>
        <fullName evidence="6">Predicted Na+-dependent transporter</fullName>
    </submittedName>
</protein>
<dbReference type="InterPro" id="IPR002657">
    <property type="entry name" value="BilAc:Na_symport/Acr3"/>
</dbReference>
<dbReference type="AlphaFoldDB" id="D4N714"/>
<evidence type="ECO:0000256" key="2">
    <source>
        <dbReference type="ARBA" id="ARBA00022692"/>
    </source>
</evidence>
<keyword evidence="4 5" id="KW-0472">Membrane</keyword>
<evidence type="ECO:0000313" key="6">
    <source>
        <dbReference type="EMBL" id="ACY24500.1"/>
    </source>
</evidence>
<feature type="transmembrane region" description="Helical" evidence="5">
    <location>
        <begin position="253"/>
        <end position="277"/>
    </location>
</feature>
<keyword evidence="2 5" id="KW-0812">Transmembrane</keyword>
<evidence type="ECO:0000256" key="3">
    <source>
        <dbReference type="ARBA" id="ARBA00022989"/>
    </source>
</evidence>
<accession>D4N714</accession>
<dbReference type="GO" id="GO:0016020">
    <property type="term" value="C:membrane"/>
    <property type="evidence" value="ECO:0007669"/>
    <property type="project" value="UniProtKB-SubCell"/>
</dbReference>
<feature type="transmembrane region" description="Helical" evidence="5">
    <location>
        <begin position="219"/>
        <end position="241"/>
    </location>
</feature>
<organism evidence="6">
    <name type="scientific">uncultured crenarchaeote 57a5</name>
    <dbReference type="NCBI Taxonomy" id="684058"/>
    <lineage>
        <taxon>Archaea</taxon>
        <taxon>Thermoproteota</taxon>
        <taxon>environmental samples</taxon>
    </lineage>
</organism>
<feature type="transmembrane region" description="Helical" evidence="5">
    <location>
        <begin position="283"/>
        <end position="303"/>
    </location>
</feature>
<reference evidence="6" key="1">
    <citation type="journal article" date="2010" name="Environ. Microbiol.">
        <title>Homologues of nitrite reductases in ammonia-oxidizing archaea: diversity and genomic context.</title>
        <authorList>
            <person name="Bartossek R."/>
            <person name="Nicol G.W."/>
            <person name="Lanzen A."/>
            <person name="Klenk H.P."/>
            <person name="Schleper C."/>
        </authorList>
    </citation>
    <scope>NUCLEOTIDE SEQUENCE</scope>
</reference>
<proteinExistence type="predicted"/>
<sequence>MTNYDTKILLVLSFSILASTISGIIFPSLGEFFSPYILVILGLLLFLNLIQLNFEDLILTFKKPKFLLILCITKILVIPVTMYFVTNQIFPKYALSVLLLSGISTGLGAPFVTNYVGGRLSIVVGMVIVTSLVVPFVLPALVYILYNTEFSIPVLDMILLLVISLIVPLIGSGIIKKYLPKIATSINKSSLPISIILMALINLALFSKFSDYFYLDFTFVITTIVIAFGLFVVFAITGYLIMSLNSTGKSMKYKISGLIAISYVNNILVTVFAQQFFGSQVAALAAFYNMPYYIGIIFLKILYSKILRIKNNE</sequence>
<keyword evidence="3 5" id="KW-1133">Transmembrane helix</keyword>
<name>D4N714_9CREN</name>
<feature type="transmembrane region" description="Helical" evidence="5">
    <location>
        <begin position="66"/>
        <end position="86"/>
    </location>
</feature>
<evidence type="ECO:0000256" key="4">
    <source>
        <dbReference type="ARBA" id="ARBA00023136"/>
    </source>
</evidence>
<dbReference type="InterPro" id="IPR004710">
    <property type="entry name" value="Bilac:Na_transpt"/>
</dbReference>
<evidence type="ECO:0000256" key="5">
    <source>
        <dbReference type="SAM" id="Phobius"/>
    </source>
</evidence>
<comment type="subcellular location">
    <subcellularLocation>
        <location evidence="1">Membrane</location>
        <topology evidence="1">Multi-pass membrane protein</topology>
    </subcellularLocation>
</comment>
<feature type="transmembrane region" description="Helical" evidence="5">
    <location>
        <begin position="33"/>
        <end position="54"/>
    </location>
</feature>
<dbReference type="Gene3D" id="1.20.1530.20">
    <property type="match status" value="1"/>
</dbReference>
<dbReference type="EMBL" id="GU059107">
    <property type="protein sequence ID" value="ACY24500.1"/>
    <property type="molecule type" value="Genomic_DNA"/>
</dbReference>
<dbReference type="InterPro" id="IPR038770">
    <property type="entry name" value="Na+/solute_symporter_sf"/>
</dbReference>
<feature type="transmembrane region" description="Helical" evidence="5">
    <location>
        <begin position="92"/>
        <end position="113"/>
    </location>
</feature>
<dbReference type="PANTHER" id="PTHR10361:SF28">
    <property type="entry name" value="P3 PROTEIN-RELATED"/>
    <property type="match status" value="1"/>
</dbReference>